<accession>A0A7G9W6B7</accession>
<gene>
    <name evidence="1" type="ORF">HYG86_05305</name>
</gene>
<protein>
    <submittedName>
        <fullName evidence="1">N-formylglutamate amidohydrolase</fullName>
    </submittedName>
</protein>
<dbReference type="RefSeq" id="WP_213167888.1">
    <property type="nucleotide sequence ID" value="NZ_CP058559.1"/>
</dbReference>
<dbReference type="AlphaFoldDB" id="A0A7G9W6B7"/>
<dbReference type="GO" id="GO:0016787">
    <property type="term" value="F:hydrolase activity"/>
    <property type="evidence" value="ECO:0007669"/>
    <property type="project" value="UniProtKB-KW"/>
</dbReference>
<dbReference type="EMBL" id="CP058559">
    <property type="protein sequence ID" value="QNO14229.1"/>
    <property type="molecule type" value="Genomic_DNA"/>
</dbReference>
<organism evidence="1 2">
    <name type="scientific">Alkalicella caledoniensis</name>
    <dbReference type="NCBI Taxonomy" id="2731377"/>
    <lineage>
        <taxon>Bacteria</taxon>
        <taxon>Bacillati</taxon>
        <taxon>Bacillota</taxon>
        <taxon>Clostridia</taxon>
        <taxon>Eubacteriales</taxon>
        <taxon>Proteinivoracaceae</taxon>
        <taxon>Alkalicella</taxon>
    </lineage>
</organism>
<proteinExistence type="predicted"/>
<sequence>MNKLPILISVPHGGLIVPKELKEKCLLTPQDILRDGDTWTKELYDFKNLAQEYVDTDIARAVLDMNRSQDDLPPINPDGIVKTVTVDGAQIWNEKSGLTKEEIHWLISNYHIPYHKKLQIAAKNNNVVLAVDCHSMLDTGPSKNQSWQKRPLFCLSNRGSEQGLPVDEPITAPAELMIKLKGNIEREFEGFNKYSDLPLVTVNNPFKGGYITSYHGRQGKIPWIQLEINRRLYLPKIEEIDLIPDEITISRIKDIKDMLYRVFKDLLT</sequence>
<dbReference type="Pfam" id="PF05013">
    <property type="entry name" value="FGase"/>
    <property type="match status" value="1"/>
</dbReference>
<dbReference type="SUPFAM" id="SSF53187">
    <property type="entry name" value="Zn-dependent exopeptidases"/>
    <property type="match status" value="1"/>
</dbReference>
<dbReference type="Gene3D" id="3.40.630.40">
    <property type="entry name" value="Zn-dependent exopeptidases"/>
    <property type="match status" value="1"/>
</dbReference>
<dbReference type="KEGG" id="acae:HYG86_05305"/>
<name>A0A7G9W6B7_ALKCA</name>
<keyword evidence="1" id="KW-0378">Hydrolase</keyword>
<evidence type="ECO:0000313" key="1">
    <source>
        <dbReference type="EMBL" id="QNO14229.1"/>
    </source>
</evidence>
<dbReference type="Proteomes" id="UP000516160">
    <property type="component" value="Chromosome"/>
</dbReference>
<evidence type="ECO:0000313" key="2">
    <source>
        <dbReference type="Proteomes" id="UP000516160"/>
    </source>
</evidence>
<keyword evidence="2" id="KW-1185">Reference proteome</keyword>
<dbReference type="InterPro" id="IPR007709">
    <property type="entry name" value="N-FG_amidohydro"/>
</dbReference>
<reference evidence="1 2" key="1">
    <citation type="submission" date="2020-07" db="EMBL/GenBank/DDBJ databases">
        <title>Alkalicella. sp. LB2 genome.</title>
        <authorList>
            <person name="Postec A."/>
            <person name="Quemeneur M."/>
        </authorList>
    </citation>
    <scope>NUCLEOTIDE SEQUENCE [LARGE SCALE GENOMIC DNA]</scope>
    <source>
        <strain evidence="1 2">LB2</strain>
    </source>
</reference>